<accession>A0A1H5HT02</accession>
<sequence>MKTASPPSLQRLLLAVLIAFVAIDAAIAYATKTTTFLADAVDIQTPATLYAKLDYFRELKGRRIAFVGDSVVYGRRMEEAGDANWRQHTIPTHVGQILHERFPQQPLSIMNLAMNGGLPADVEQVVRLLSPLKPDCIVADISLRAFSTDFSQESNRYSRPWLSTMVIDSSFNLHDDDTRRTWTSRTETTLQDFALSHWRLYRMRDFVQWRVFDGEPSGVIRRLRDRLDRRLGRPSAEADPLDDILLTIKAKNRYGAVTLTDDNPQIAALKRTLDGLASNAQCAVFFYATEEKGQLAELMDAQHYEKLQDALTAIFLPYQNRGIMFLPPLPAIGKEYYLDYGHLNDAGNAIVARNIVENGLSQSVPQLRREP</sequence>
<organism evidence="1 2">
    <name type="scientific">Bradyrhizobium erythrophlei</name>
    <dbReference type="NCBI Taxonomy" id="1437360"/>
    <lineage>
        <taxon>Bacteria</taxon>
        <taxon>Pseudomonadati</taxon>
        <taxon>Pseudomonadota</taxon>
        <taxon>Alphaproteobacteria</taxon>
        <taxon>Hyphomicrobiales</taxon>
        <taxon>Nitrobacteraceae</taxon>
        <taxon>Bradyrhizobium</taxon>
    </lineage>
</organism>
<dbReference type="OrthoDB" id="8191807at2"/>
<dbReference type="RefSeq" id="WP_143046875.1">
    <property type="nucleotide sequence ID" value="NZ_FNTH01000001.1"/>
</dbReference>
<reference evidence="1 2" key="1">
    <citation type="submission" date="2016-10" db="EMBL/GenBank/DDBJ databases">
        <authorList>
            <person name="de Groot N.N."/>
        </authorList>
    </citation>
    <scope>NUCLEOTIDE SEQUENCE [LARGE SCALE GENOMIC DNA]</scope>
    <source>
        <strain evidence="1 2">MT12</strain>
    </source>
</reference>
<protein>
    <recommendedName>
        <fullName evidence="3">GDSL-like Lipase/Acylhydrolase family protein</fullName>
    </recommendedName>
</protein>
<proteinExistence type="predicted"/>
<dbReference type="SUPFAM" id="SSF52266">
    <property type="entry name" value="SGNH hydrolase"/>
    <property type="match status" value="1"/>
</dbReference>
<evidence type="ECO:0000313" key="2">
    <source>
        <dbReference type="Proteomes" id="UP000198992"/>
    </source>
</evidence>
<evidence type="ECO:0008006" key="3">
    <source>
        <dbReference type="Google" id="ProtNLM"/>
    </source>
</evidence>
<dbReference type="Proteomes" id="UP000198992">
    <property type="component" value="Unassembled WGS sequence"/>
</dbReference>
<name>A0A1H5HT02_9BRAD</name>
<evidence type="ECO:0000313" key="1">
    <source>
        <dbReference type="EMBL" id="SEE31039.1"/>
    </source>
</evidence>
<gene>
    <name evidence="1" type="ORF">SAMN05444164_7624</name>
</gene>
<dbReference type="AlphaFoldDB" id="A0A1H5HT02"/>
<dbReference type="EMBL" id="FNTH01000001">
    <property type="protein sequence ID" value="SEE31039.1"/>
    <property type="molecule type" value="Genomic_DNA"/>
</dbReference>